<accession>A0A2S8S4Z2</accession>
<sequence length="176" mass="18442">MQRPAHIGGKGSPRSRVTPAPAIRAQGIVLVILMAVALLLSGMAAAAPFAKTPDGTAFVICAEGGSATIILDQDGNPVTPMKDCANCPDCLAPTALLTSPSRGLPVRHATFHTVQARVNTLTLPARPHLRPETRGPPPAARERLDMALTGKTADIATKDDHGMQRFCGRTQPTART</sequence>
<comment type="caution">
    <text evidence="1">The sequence shown here is derived from an EMBL/GenBank/DDBJ whole genome shotgun (WGS) entry which is preliminary data.</text>
</comment>
<evidence type="ECO:0000313" key="1">
    <source>
        <dbReference type="EMBL" id="PQV55866.1"/>
    </source>
</evidence>
<gene>
    <name evidence="1" type="ORF">LX70_02751</name>
</gene>
<keyword evidence="2" id="KW-1185">Reference proteome</keyword>
<evidence type="ECO:0000313" key="2">
    <source>
        <dbReference type="Proteomes" id="UP000238338"/>
    </source>
</evidence>
<name>A0A2S8S4Z2_9RHOB</name>
<dbReference type="EMBL" id="PVEP01000006">
    <property type="protein sequence ID" value="PQV55866.1"/>
    <property type="molecule type" value="Genomic_DNA"/>
</dbReference>
<proteinExistence type="predicted"/>
<dbReference type="Proteomes" id="UP000238338">
    <property type="component" value="Unassembled WGS sequence"/>
</dbReference>
<evidence type="ECO:0008006" key="3">
    <source>
        <dbReference type="Google" id="ProtNLM"/>
    </source>
</evidence>
<dbReference type="AlphaFoldDB" id="A0A2S8S4Z2"/>
<reference evidence="1 2" key="1">
    <citation type="submission" date="2018-02" db="EMBL/GenBank/DDBJ databases">
        <title>Genomic Encyclopedia of Archaeal and Bacterial Type Strains, Phase II (KMG-II): from individual species to whole genera.</title>
        <authorList>
            <person name="Goeker M."/>
        </authorList>
    </citation>
    <scope>NUCLEOTIDE SEQUENCE [LARGE SCALE GENOMIC DNA]</scope>
    <source>
        <strain evidence="1 2">DSM 18921</strain>
    </source>
</reference>
<organism evidence="1 2">
    <name type="scientific">Albidovulum denitrificans</name>
    <dbReference type="NCBI Taxonomy" id="404881"/>
    <lineage>
        <taxon>Bacteria</taxon>
        <taxon>Pseudomonadati</taxon>
        <taxon>Pseudomonadota</taxon>
        <taxon>Alphaproteobacteria</taxon>
        <taxon>Rhodobacterales</taxon>
        <taxon>Paracoccaceae</taxon>
        <taxon>Albidovulum</taxon>
    </lineage>
</organism>
<protein>
    <recommendedName>
        <fullName evidence="3">DUF2946 family protein</fullName>
    </recommendedName>
</protein>